<dbReference type="AlphaFoldDB" id="A0A2K3UX97"/>
<proteinExistence type="predicted"/>
<keyword evidence="2" id="KW-1185">Reference proteome</keyword>
<sequence length="66" mass="7269">MTSVEYGRHVRRVLEWDEVVAEPEEAPARAPVDFSHGSVFLVDDEPVPAQPSLLASVARLLGRKVS</sequence>
<gene>
    <name evidence="1" type="ORF">CVO96_06980</name>
</gene>
<dbReference type="EMBL" id="PPPD01000001">
    <property type="protein sequence ID" value="PNY81156.1"/>
    <property type="molecule type" value="Genomic_DNA"/>
</dbReference>
<evidence type="ECO:0000313" key="2">
    <source>
        <dbReference type="Proteomes" id="UP000236379"/>
    </source>
</evidence>
<protein>
    <submittedName>
        <fullName evidence="1">Uncharacterized protein</fullName>
    </submittedName>
</protein>
<reference evidence="1 2" key="1">
    <citation type="submission" date="2018-01" db="EMBL/GenBank/DDBJ databases">
        <title>Deinococcus koreensis sp. nov., a radiation-resistant bacterium isolated from river water.</title>
        <authorList>
            <person name="Choi A."/>
        </authorList>
    </citation>
    <scope>NUCLEOTIDE SEQUENCE [LARGE SCALE GENOMIC DNA]</scope>
    <source>
        <strain evidence="1 2">SJW1-2</strain>
    </source>
</reference>
<organism evidence="1 2">
    <name type="scientific">Deinococcus koreensis</name>
    <dbReference type="NCBI Taxonomy" id="2054903"/>
    <lineage>
        <taxon>Bacteria</taxon>
        <taxon>Thermotogati</taxon>
        <taxon>Deinococcota</taxon>
        <taxon>Deinococci</taxon>
        <taxon>Deinococcales</taxon>
        <taxon>Deinococcaceae</taxon>
        <taxon>Deinococcus</taxon>
    </lineage>
</organism>
<name>A0A2K3UX97_9DEIO</name>
<dbReference type="OrthoDB" id="9902906at2"/>
<comment type="caution">
    <text evidence="1">The sequence shown here is derived from an EMBL/GenBank/DDBJ whole genome shotgun (WGS) entry which is preliminary data.</text>
</comment>
<dbReference type="Proteomes" id="UP000236379">
    <property type="component" value="Unassembled WGS sequence"/>
</dbReference>
<accession>A0A2K3UX97</accession>
<dbReference type="RefSeq" id="WP_103311599.1">
    <property type="nucleotide sequence ID" value="NZ_PPPD01000001.1"/>
</dbReference>
<evidence type="ECO:0000313" key="1">
    <source>
        <dbReference type="EMBL" id="PNY81156.1"/>
    </source>
</evidence>